<dbReference type="RefSeq" id="WP_211870261.1">
    <property type="nucleotide sequence ID" value="NZ_JAAEDI010000019.1"/>
</dbReference>
<comment type="caution">
    <text evidence="1">The sequence shown here is derived from an EMBL/GenBank/DDBJ whole genome shotgun (WGS) entry which is preliminary data.</text>
</comment>
<accession>A0ABS5EKQ4</accession>
<gene>
    <name evidence="1" type="ORF">GXW78_18155</name>
</gene>
<dbReference type="Proteomes" id="UP000698752">
    <property type="component" value="Unassembled WGS sequence"/>
</dbReference>
<proteinExistence type="predicted"/>
<keyword evidence="2" id="KW-1185">Reference proteome</keyword>
<sequence length="198" mass="21536">MTVVPFPPLPPTGEDNGITADEIRRIDEALFLIGDFGRDEGNWRRWSSDRPLTLGESEKALKWFGEAGDDPAEVARRSEVLRDYLCQLDFQVVSFRAAAAALLSNDTGKLLPDGPGRGSKEARKLIEFRADLLSPAGLADPAARAAIRQEVERVSALFLRAATDLRAIADAVAVARGVKDGDRLRARVLSTYGMTDNG</sequence>
<reference evidence="2" key="1">
    <citation type="journal article" date="2021" name="Syst. Appl. Microbiol.">
        <title>Roseomonas hellenica sp. nov., isolated from roots of wild-growing Alkanna tinctoria.</title>
        <authorList>
            <person name="Rat A."/>
            <person name="Naranjo H.D."/>
            <person name="Lebbe L."/>
            <person name="Cnockaert M."/>
            <person name="Krigas N."/>
            <person name="Grigoriadou K."/>
            <person name="Maloupa E."/>
            <person name="Willems A."/>
        </authorList>
    </citation>
    <scope>NUCLEOTIDE SEQUENCE [LARGE SCALE GENOMIC DNA]</scope>
    <source>
        <strain evidence="2">LMG 31159</strain>
    </source>
</reference>
<protein>
    <submittedName>
        <fullName evidence="1">Uncharacterized protein</fullName>
    </submittedName>
</protein>
<dbReference type="EMBL" id="JAAEDI010000019">
    <property type="protein sequence ID" value="MBR0651599.1"/>
    <property type="molecule type" value="Genomic_DNA"/>
</dbReference>
<organism evidence="1 2">
    <name type="scientific">Neoroseomonas terrae</name>
    <dbReference type="NCBI Taxonomy" id="424799"/>
    <lineage>
        <taxon>Bacteria</taxon>
        <taxon>Pseudomonadati</taxon>
        <taxon>Pseudomonadota</taxon>
        <taxon>Alphaproteobacteria</taxon>
        <taxon>Acetobacterales</taxon>
        <taxon>Acetobacteraceae</taxon>
        <taxon>Neoroseomonas</taxon>
    </lineage>
</organism>
<evidence type="ECO:0000313" key="2">
    <source>
        <dbReference type="Proteomes" id="UP000698752"/>
    </source>
</evidence>
<name>A0ABS5EKQ4_9PROT</name>
<evidence type="ECO:0000313" key="1">
    <source>
        <dbReference type="EMBL" id="MBR0651599.1"/>
    </source>
</evidence>